<feature type="chain" id="PRO_5037825899" description="carbonic anhydrase" evidence="8">
    <location>
        <begin position="24"/>
        <end position="294"/>
    </location>
</feature>
<proteinExistence type="inferred from homology"/>
<dbReference type="InterPro" id="IPR023561">
    <property type="entry name" value="Carbonic_anhydrase_a-class"/>
</dbReference>
<keyword evidence="11" id="KW-1185">Reference proteome</keyword>
<evidence type="ECO:0000256" key="3">
    <source>
        <dbReference type="ARBA" id="ARBA00022723"/>
    </source>
</evidence>
<evidence type="ECO:0000256" key="5">
    <source>
        <dbReference type="ARBA" id="ARBA00023239"/>
    </source>
</evidence>
<reference evidence="10" key="1">
    <citation type="submission" date="2020-12" db="EMBL/GenBank/DDBJ databases">
        <title>The genome sequence of Inhella sp. 1Y17.</title>
        <authorList>
            <person name="Liu Y."/>
        </authorList>
    </citation>
    <scope>NUCLEOTIDE SEQUENCE</scope>
    <source>
        <strain evidence="10">1Y17</strain>
    </source>
</reference>
<dbReference type="Gene3D" id="3.10.200.10">
    <property type="entry name" value="Alpha carbonic anhydrase"/>
    <property type="match status" value="1"/>
</dbReference>
<dbReference type="PROSITE" id="PS51144">
    <property type="entry name" value="ALPHA_CA_2"/>
    <property type="match status" value="1"/>
</dbReference>
<dbReference type="GO" id="GO:0008270">
    <property type="term" value="F:zinc ion binding"/>
    <property type="evidence" value="ECO:0007669"/>
    <property type="project" value="InterPro"/>
</dbReference>
<evidence type="ECO:0000256" key="6">
    <source>
        <dbReference type="ARBA" id="ARBA00048348"/>
    </source>
</evidence>
<comment type="catalytic activity">
    <reaction evidence="6">
        <text>hydrogencarbonate + H(+) = CO2 + H2O</text>
        <dbReference type="Rhea" id="RHEA:10748"/>
        <dbReference type="ChEBI" id="CHEBI:15377"/>
        <dbReference type="ChEBI" id="CHEBI:15378"/>
        <dbReference type="ChEBI" id="CHEBI:16526"/>
        <dbReference type="ChEBI" id="CHEBI:17544"/>
        <dbReference type="EC" id="4.2.1.1"/>
    </reaction>
</comment>
<accession>A0A931J617</accession>
<evidence type="ECO:0000256" key="2">
    <source>
        <dbReference type="ARBA" id="ARBA00012925"/>
    </source>
</evidence>
<evidence type="ECO:0000313" key="11">
    <source>
        <dbReference type="Proteomes" id="UP000613266"/>
    </source>
</evidence>
<dbReference type="Proteomes" id="UP000613266">
    <property type="component" value="Unassembled WGS sequence"/>
</dbReference>
<keyword evidence="3" id="KW-0479">Metal-binding</keyword>
<dbReference type="InterPro" id="IPR001148">
    <property type="entry name" value="CA_dom"/>
</dbReference>
<feature type="signal peptide" evidence="8">
    <location>
        <begin position="1"/>
        <end position="23"/>
    </location>
</feature>
<dbReference type="AlphaFoldDB" id="A0A931J617"/>
<dbReference type="InterPro" id="IPR036398">
    <property type="entry name" value="CA_dom_sf"/>
</dbReference>
<gene>
    <name evidence="10" type="ORF">I7X39_18680</name>
</gene>
<feature type="domain" description="Alpha-carbonic anhydrase" evidence="9">
    <location>
        <begin position="72"/>
        <end position="294"/>
    </location>
</feature>
<feature type="region of interest" description="Disordered" evidence="7">
    <location>
        <begin position="40"/>
        <end position="76"/>
    </location>
</feature>
<name>A0A931J617_9BURK</name>
<evidence type="ECO:0000256" key="4">
    <source>
        <dbReference type="ARBA" id="ARBA00022833"/>
    </source>
</evidence>
<keyword evidence="5" id="KW-0456">Lyase</keyword>
<evidence type="ECO:0000259" key="9">
    <source>
        <dbReference type="PROSITE" id="PS51144"/>
    </source>
</evidence>
<keyword evidence="4" id="KW-0862">Zinc</keyword>
<evidence type="ECO:0000256" key="1">
    <source>
        <dbReference type="ARBA" id="ARBA00010718"/>
    </source>
</evidence>
<organism evidence="10 11">
    <name type="scientific">Inhella proteolytica</name>
    <dbReference type="NCBI Taxonomy" id="2795029"/>
    <lineage>
        <taxon>Bacteria</taxon>
        <taxon>Pseudomonadati</taxon>
        <taxon>Pseudomonadota</taxon>
        <taxon>Betaproteobacteria</taxon>
        <taxon>Burkholderiales</taxon>
        <taxon>Sphaerotilaceae</taxon>
        <taxon>Inhella</taxon>
    </lineage>
</organism>
<dbReference type="GO" id="GO:0004089">
    <property type="term" value="F:carbonate dehydratase activity"/>
    <property type="evidence" value="ECO:0007669"/>
    <property type="project" value="UniProtKB-EC"/>
</dbReference>
<dbReference type="CDD" id="cd03124">
    <property type="entry name" value="alpha_CA_prokaryotic_like"/>
    <property type="match status" value="1"/>
</dbReference>
<protein>
    <recommendedName>
        <fullName evidence="2">carbonic anhydrase</fullName>
        <ecNumber evidence="2">4.2.1.1</ecNumber>
    </recommendedName>
</protein>
<dbReference type="InterPro" id="IPR041891">
    <property type="entry name" value="Alpha_CA_prokaryot-like"/>
</dbReference>
<comment type="caution">
    <text evidence="10">The sequence shown here is derived from an EMBL/GenBank/DDBJ whole genome shotgun (WGS) entry which is preliminary data.</text>
</comment>
<dbReference type="RefSeq" id="WP_198112691.1">
    <property type="nucleotide sequence ID" value="NZ_JAEDAK010000016.1"/>
</dbReference>
<evidence type="ECO:0000256" key="7">
    <source>
        <dbReference type="SAM" id="MobiDB-lite"/>
    </source>
</evidence>
<comment type="similarity">
    <text evidence="1">Belongs to the alpha-carbonic anhydrase family.</text>
</comment>
<sequence length="294" mass="32568">MRLTRLCLALALLAAPAVHAVHAEEPAKDLRQRLAEKLEKEPGKALQLRNQAAKPGPDRAAGKPAAKSAVKPHWGYTGEGAPDRWGELAPENRLCAIGTRQTPIDIRDTLKVDLEPIQFEYRASSFSVIDTGHSIQVKVEPGNFLSVMQRRYELQQFHFHKPSEERINGRGYDLSAHLVHKDEAGRLAVLAVLLERGSDQAQVQQVLNHLPLEKHQLNPASGTIDLNLLLPAERGYYTFMGSLTTPPCSEDVLWMVMRQPVPVGAQQLAILAKLYPMNARPIQPAGGRIVKESF</sequence>
<dbReference type="EMBL" id="JAEDAK010000016">
    <property type="protein sequence ID" value="MBH9578921.1"/>
    <property type="molecule type" value="Genomic_DNA"/>
</dbReference>
<dbReference type="SUPFAM" id="SSF51069">
    <property type="entry name" value="Carbonic anhydrase"/>
    <property type="match status" value="1"/>
</dbReference>
<evidence type="ECO:0000313" key="10">
    <source>
        <dbReference type="EMBL" id="MBH9578921.1"/>
    </source>
</evidence>
<dbReference type="PANTHER" id="PTHR18952:SF265">
    <property type="entry name" value="CARBONIC ANHYDRASE"/>
    <property type="match status" value="1"/>
</dbReference>
<evidence type="ECO:0000256" key="8">
    <source>
        <dbReference type="SAM" id="SignalP"/>
    </source>
</evidence>
<dbReference type="PANTHER" id="PTHR18952">
    <property type="entry name" value="CARBONIC ANHYDRASE"/>
    <property type="match status" value="1"/>
</dbReference>
<dbReference type="Pfam" id="PF00194">
    <property type="entry name" value="Carb_anhydrase"/>
    <property type="match status" value="1"/>
</dbReference>
<dbReference type="SMART" id="SM01057">
    <property type="entry name" value="Carb_anhydrase"/>
    <property type="match status" value="1"/>
</dbReference>
<dbReference type="EC" id="4.2.1.1" evidence="2"/>
<keyword evidence="8" id="KW-0732">Signal</keyword>